<dbReference type="GO" id="GO:0046872">
    <property type="term" value="F:metal ion binding"/>
    <property type="evidence" value="ECO:0007669"/>
    <property type="project" value="InterPro"/>
</dbReference>
<evidence type="ECO:0000256" key="3">
    <source>
        <dbReference type="ARBA" id="ARBA00022729"/>
    </source>
</evidence>
<evidence type="ECO:0000256" key="1">
    <source>
        <dbReference type="ARBA" id="ARBA00011028"/>
    </source>
</evidence>
<evidence type="ECO:0000313" key="6">
    <source>
        <dbReference type="Proteomes" id="UP000824072"/>
    </source>
</evidence>
<reference evidence="5" key="2">
    <citation type="journal article" date="2021" name="PeerJ">
        <title>Extensive microbial diversity within the chicken gut microbiome revealed by metagenomics and culture.</title>
        <authorList>
            <person name="Gilroy R."/>
            <person name="Ravi A."/>
            <person name="Getino M."/>
            <person name="Pursley I."/>
            <person name="Horton D.L."/>
            <person name="Alikhan N.F."/>
            <person name="Baker D."/>
            <person name="Gharbi K."/>
            <person name="Hall N."/>
            <person name="Watson M."/>
            <person name="Adriaenssens E.M."/>
            <person name="Foster-Nyarko E."/>
            <person name="Jarju S."/>
            <person name="Secka A."/>
            <person name="Antonio M."/>
            <person name="Oren A."/>
            <person name="Chaudhuri R.R."/>
            <person name="La Ragione R."/>
            <person name="Hildebrand F."/>
            <person name="Pallen M.J."/>
        </authorList>
    </citation>
    <scope>NUCLEOTIDE SEQUENCE</scope>
    <source>
        <strain evidence="5">ChiHcec3-11533</strain>
    </source>
</reference>
<dbReference type="PANTHER" id="PTHR42953:SF3">
    <property type="entry name" value="HIGH-AFFINITY ZINC UPTAKE SYSTEM PROTEIN ZNUA"/>
    <property type="match status" value="1"/>
</dbReference>
<dbReference type="EMBL" id="DVMU01000192">
    <property type="protein sequence ID" value="HIU34665.1"/>
    <property type="molecule type" value="Genomic_DNA"/>
</dbReference>
<dbReference type="InterPro" id="IPR050492">
    <property type="entry name" value="Bact_metal-bind_prot9"/>
</dbReference>
<dbReference type="Proteomes" id="UP000824072">
    <property type="component" value="Unassembled WGS sequence"/>
</dbReference>
<evidence type="ECO:0000256" key="2">
    <source>
        <dbReference type="ARBA" id="ARBA00022448"/>
    </source>
</evidence>
<dbReference type="AlphaFoldDB" id="A0A9D1ICY9"/>
<accession>A0A9D1ICY9</accession>
<feature type="chain" id="PRO_5038736211" evidence="4">
    <location>
        <begin position="21"/>
        <end position="316"/>
    </location>
</feature>
<protein>
    <submittedName>
        <fullName evidence="5">Zinc ABC transporter substrate-binding protein</fullName>
    </submittedName>
</protein>
<sequence length="316" mass="34680">MRSRGKLICLFLLTAIVLSACRPLVEEEGPEELVVYATFYPIYALSERIFEEIPSMELHCLVQPQDGCLRNYALSDWDLYLLAYSADAVIEGGRGLESFSSTLTAMGESGPAVVTAMLNMELYNNDEEASDSDEETSHLIGPNPHYYLSLEGAEYILEAIALYMSELDPDYSEMYFSNLDAALEEVGTLRETVSALAETTSGKQVVLLNEAAIYPALDMGLEVAEWIDRESGDMLYGDDLENCLDTLTESGARVVLIEQQAPKALIDALENAGFSVAKIDTLSTGREETGWEGYLQALESNAQSIAQAFEALEGTH</sequence>
<dbReference type="GO" id="GO:0030001">
    <property type="term" value="P:metal ion transport"/>
    <property type="evidence" value="ECO:0007669"/>
    <property type="project" value="InterPro"/>
</dbReference>
<dbReference type="PANTHER" id="PTHR42953">
    <property type="entry name" value="HIGH-AFFINITY ZINC UPTAKE SYSTEM PROTEIN ZNUA-RELATED"/>
    <property type="match status" value="1"/>
</dbReference>
<name>A0A9D1ICY9_9FIRM</name>
<dbReference type="Gene3D" id="3.40.50.1980">
    <property type="entry name" value="Nitrogenase molybdenum iron protein domain"/>
    <property type="match status" value="2"/>
</dbReference>
<dbReference type="Pfam" id="PF01297">
    <property type="entry name" value="ZnuA"/>
    <property type="match status" value="1"/>
</dbReference>
<evidence type="ECO:0000256" key="4">
    <source>
        <dbReference type="SAM" id="SignalP"/>
    </source>
</evidence>
<comment type="similarity">
    <text evidence="1">Belongs to the bacterial solute-binding protein 9 family.</text>
</comment>
<dbReference type="InterPro" id="IPR006127">
    <property type="entry name" value="ZnuA-like"/>
</dbReference>
<feature type="signal peptide" evidence="4">
    <location>
        <begin position="1"/>
        <end position="20"/>
    </location>
</feature>
<keyword evidence="3 4" id="KW-0732">Signal</keyword>
<dbReference type="SUPFAM" id="SSF53807">
    <property type="entry name" value="Helical backbone' metal receptor"/>
    <property type="match status" value="1"/>
</dbReference>
<evidence type="ECO:0000313" key="5">
    <source>
        <dbReference type="EMBL" id="HIU34665.1"/>
    </source>
</evidence>
<proteinExistence type="inferred from homology"/>
<dbReference type="PROSITE" id="PS51257">
    <property type="entry name" value="PROKAR_LIPOPROTEIN"/>
    <property type="match status" value="1"/>
</dbReference>
<reference evidence="5" key="1">
    <citation type="submission" date="2020-10" db="EMBL/GenBank/DDBJ databases">
        <authorList>
            <person name="Gilroy R."/>
        </authorList>
    </citation>
    <scope>NUCLEOTIDE SEQUENCE</scope>
    <source>
        <strain evidence="5">ChiHcec3-11533</strain>
    </source>
</reference>
<gene>
    <name evidence="5" type="ORF">IAB02_08885</name>
</gene>
<keyword evidence="2" id="KW-0813">Transport</keyword>
<organism evidence="5 6">
    <name type="scientific">Candidatus Pullichristensenella excrementigallinarum</name>
    <dbReference type="NCBI Taxonomy" id="2840907"/>
    <lineage>
        <taxon>Bacteria</taxon>
        <taxon>Bacillati</taxon>
        <taxon>Bacillota</taxon>
        <taxon>Clostridia</taxon>
        <taxon>Candidatus Pullichristensenella</taxon>
    </lineage>
</organism>
<comment type="caution">
    <text evidence="5">The sequence shown here is derived from an EMBL/GenBank/DDBJ whole genome shotgun (WGS) entry which is preliminary data.</text>
</comment>